<comment type="caution">
    <text evidence="2">The sequence shown here is derived from an EMBL/GenBank/DDBJ whole genome shotgun (WGS) entry which is preliminary data.</text>
</comment>
<dbReference type="EMBL" id="JACASE010000007">
    <property type="protein sequence ID" value="KAF6447356.1"/>
    <property type="molecule type" value="Genomic_DNA"/>
</dbReference>
<dbReference type="AlphaFoldDB" id="A0A7J8FI50"/>
<gene>
    <name evidence="2" type="ORF">HJG63_011818</name>
</gene>
<sequence length="120" mass="12791">MSEMPFGSLQNWFGHTGCAACDSLCPQRGQPSSSRGFVTTRTPRQHRPFRDIQVLLHHAIQAPRSHMVSAGVVLSPDVAGPCGDVVPTAFVVAGPCRQDLKRAPSPSGQSDKAMRTPALA</sequence>
<dbReference type="Proteomes" id="UP000593571">
    <property type="component" value="Unassembled WGS sequence"/>
</dbReference>
<reference evidence="2 3" key="1">
    <citation type="journal article" date="2020" name="Nature">
        <title>Six reference-quality genomes reveal evolution of bat adaptations.</title>
        <authorList>
            <person name="Jebb D."/>
            <person name="Huang Z."/>
            <person name="Pippel M."/>
            <person name="Hughes G.M."/>
            <person name="Lavrichenko K."/>
            <person name="Devanna P."/>
            <person name="Winkler S."/>
            <person name="Jermiin L.S."/>
            <person name="Skirmuntt E.C."/>
            <person name="Katzourakis A."/>
            <person name="Burkitt-Gray L."/>
            <person name="Ray D.A."/>
            <person name="Sullivan K.A.M."/>
            <person name="Roscito J.G."/>
            <person name="Kirilenko B.M."/>
            <person name="Davalos L.M."/>
            <person name="Corthals A.P."/>
            <person name="Power M.L."/>
            <person name="Jones G."/>
            <person name="Ransome R.D."/>
            <person name="Dechmann D.K.N."/>
            <person name="Locatelli A.G."/>
            <person name="Puechmaille S.J."/>
            <person name="Fedrigo O."/>
            <person name="Jarvis E.D."/>
            <person name="Hiller M."/>
            <person name="Vernes S.C."/>
            <person name="Myers E.W."/>
            <person name="Teeling E.C."/>
        </authorList>
    </citation>
    <scope>NUCLEOTIDE SEQUENCE [LARGE SCALE GENOMIC DNA]</scope>
    <source>
        <strain evidence="2">MRouAeg1</strain>
        <tissue evidence="2">Muscle</tissue>
    </source>
</reference>
<name>A0A7J8FI50_ROUAE</name>
<keyword evidence="3" id="KW-1185">Reference proteome</keyword>
<accession>A0A7J8FI50</accession>
<organism evidence="2 3">
    <name type="scientific">Rousettus aegyptiacus</name>
    <name type="common">Egyptian fruit bat</name>
    <name type="synonym">Pteropus aegyptiacus</name>
    <dbReference type="NCBI Taxonomy" id="9407"/>
    <lineage>
        <taxon>Eukaryota</taxon>
        <taxon>Metazoa</taxon>
        <taxon>Chordata</taxon>
        <taxon>Craniata</taxon>
        <taxon>Vertebrata</taxon>
        <taxon>Euteleostomi</taxon>
        <taxon>Mammalia</taxon>
        <taxon>Eutheria</taxon>
        <taxon>Laurasiatheria</taxon>
        <taxon>Chiroptera</taxon>
        <taxon>Yinpterochiroptera</taxon>
        <taxon>Pteropodoidea</taxon>
        <taxon>Pteropodidae</taxon>
        <taxon>Rousettinae</taxon>
        <taxon>Rousettus</taxon>
    </lineage>
</organism>
<evidence type="ECO:0000313" key="3">
    <source>
        <dbReference type="Proteomes" id="UP000593571"/>
    </source>
</evidence>
<evidence type="ECO:0000313" key="2">
    <source>
        <dbReference type="EMBL" id="KAF6447356.1"/>
    </source>
</evidence>
<evidence type="ECO:0000256" key="1">
    <source>
        <dbReference type="SAM" id="MobiDB-lite"/>
    </source>
</evidence>
<protein>
    <submittedName>
        <fullName evidence="2">Uncharacterized protein</fullName>
    </submittedName>
</protein>
<feature type="region of interest" description="Disordered" evidence="1">
    <location>
        <begin position="98"/>
        <end position="120"/>
    </location>
</feature>
<proteinExistence type="predicted"/>